<dbReference type="InterPro" id="IPR002048">
    <property type="entry name" value="EF_hand_dom"/>
</dbReference>
<comment type="caution">
    <text evidence="3">The sequence shown here is derived from an EMBL/GenBank/DDBJ whole genome shotgun (WGS) entry which is preliminary data.</text>
</comment>
<dbReference type="RefSeq" id="WP_386820987.1">
    <property type="nucleotide sequence ID" value="NZ_JBHUIT010000031.1"/>
</dbReference>
<feature type="domain" description="EF-hand" evidence="2">
    <location>
        <begin position="64"/>
        <end position="77"/>
    </location>
</feature>
<reference evidence="4" key="1">
    <citation type="journal article" date="2019" name="Int. J. Syst. Evol. Microbiol.">
        <title>The Global Catalogue of Microorganisms (GCM) 10K type strain sequencing project: providing services to taxonomists for standard genome sequencing and annotation.</title>
        <authorList>
            <consortium name="The Broad Institute Genomics Platform"/>
            <consortium name="The Broad Institute Genome Sequencing Center for Infectious Disease"/>
            <person name="Wu L."/>
            <person name="Ma J."/>
        </authorList>
    </citation>
    <scope>NUCLEOTIDE SEQUENCE [LARGE SCALE GENOMIC DNA]</scope>
    <source>
        <strain evidence="4">CGMCC 4.7106</strain>
    </source>
</reference>
<dbReference type="Proteomes" id="UP001597375">
    <property type="component" value="Unassembled WGS sequence"/>
</dbReference>
<feature type="chain" id="PRO_5047305769" description="EF-hand domain-containing protein" evidence="1">
    <location>
        <begin position="17"/>
        <end position="99"/>
    </location>
</feature>
<dbReference type="Pfam" id="PF13202">
    <property type="entry name" value="EF-hand_5"/>
    <property type="match status" value="1"/>
</dbReference>
<evidence type="ECO:0000259" key="2">
    <source>
        <dbReference type="Pfam" id="PF13202"/>
    </source>
</evidence>
<dbReference type="SUPFAM" id="SSF47473">
    <property type="entry name" value="EF-hand"/>
    <property type="match status" value="1"/>
</dbReference>
<organism evidence="3 4">
    <name type="scientific">Luteolibacter algae</name>
    <dbReference type="NCBI Taxonomy" id="454151"/>
    <lineage>
        <taxon>Bacteria</taxon>
        <taxon>Pseudomonadati</taxon>
        <taxon>Verrucomicrobiota</taxon>
        <taxon>Verrucomicrobiia</taxon>
        <taxon>Verrucomicrobiales</taxon>
        <taxon>Verrucomicrobiaceae</taxon>
        <taxon>Luteolibacter</taxon>
    </lineage>
</organism>
<name>A0ABW5DC61_9BACT</name>
<dbReference type="Gene3D" id="1.10.238.10">
    <property type="entry name" value="EF-hand"/>
    <property type="match status" value="1"/>
</dbReference>
<accession>A0ABW5DC61</accession>
<proteinExistence type="predicted"/>
<dbReference type="EMBL" id="JBHUIT010000031">
    <property type="protein sequence ID" value="MFD2257656.1"/>
    <property type="molecule type" value="Genomic_DNA"/>
</dbReference>
<gene>
    <name evidence="3" type="ORF">ACFSSA_13315</name>
</gene>
<protein>
    <recommendedName>
        <fullName evidence="2">EF-hand domain-containing protein</fullName>
    </recommendedName>
</protein>
<feature type="signal peptide" evidence="1">
    <location>
        <begin position="1"/>
        <end position="16"/>
    </location>
</feature>
<evidence type="ECO:0000256" key="1">
    <source>
        <dbReference type="SAM" id="SignalP"/>
    </source>
</evidence>
<evidence type="ECO:0000313" key="3">
    <source>
        <dbReference type="EMBL" id="MFD2257656.1"/>
    </source>
</evidence>
<keyword evidence="1" id="KW-0732">Signal</keyword>
<keyword evidence="4" id="KW-1185">Reference proteome</keyword>
<dbReference type="PROSITE" id="PS51257">
    <property type="entry name" value="PROKAR_LIPOPROTEIN"/>
    <property type="match status" value="1"/>
</dbReference>
<sequence length="99" mass="10869">MKILSSLAVLALCACAANPGPIKRQMIGLIQKFDLWDYNGDGYLVASELKDAEKLSGNPVSEIIDFYDTNHDGRISLVEAQSGVSRVEEAREIVNDQQD</sequence>
<evidence type="ECO:0000313" key="4">
    <source>
        <dbReference type="Proteomes" id="UP001597375"/>
    </source>
</evidence>
<dbReference type="InterPro" id="IPR011992">
    <property type="entry name" value="EF-hand-dom_pair"/>
</dbReference>